<dbReference type="Gene3D" id="1.20.920.10">
    <property type="entry name" value="Bromodomain-like"/>
    <property type="match status" value="1"/>
</dbReference>
<protein>
    <submittedName>
        <fullName evidence="6">NET domain-containing protein</fullName>
    </submittedName>
</protein>
<organism evidence="6">
    <name type="scientific">Rodentolepis nana</name>
    <name type="common">Dwarf tapeworm</name>
    <name type="synonym">Hymenolepis nana</name>
    <dbReference type="NCBI Taxonomy" id="102285"/>
    <lineage>
        <taxon>Eukaryota</taxon>
        <taxon>Metazoa</taxon>
        <taxon>Spiralia</taxon>
        <taxon>Lophotrochozoa</taxon>
        <taxon>Platyhelminthes</taxon>
        <taxon>Cestoda</taxon>
        <taxon>Eucestoda</taxon>
        <taxon>Cyclophyllidea</taxon>
        <taxon>Hymenolepididae</taxon>
        <taxon>Rodentolepis</taxon>
    </lineage>
</organism>
<keyword evidence="5" id="KW-1185">Reference proteome</keyword>
<accession>A0A0R3TGQ8</accession>
<dbReference type="Gene3D" id="1.20.1270.220">
    <property type="match status" value="1"/>
</dbReference>
<proteinExistence type="predicted"/>
<reference evidence="4 5" key="2">
    <citation type="submission" date="2018-11" db="EMBL/GenBank/DDBJ databases">
        <authorList>
            <consortium name="Pathogen Informatics"/>
        </authorList>
    </citation>
    <scope>NUCLEOTIDE SEQUENCE [LARGE SCALE GENOMIC DNA]</scope>
</reference>
<dbReference type="InterPro" id="IPR027353">
    <property type="entry name" value="NET_dom"/>
</dbReference>
<dbReference type="AlphaFoldDB" id="A0A0R3TGQ8"/>
<sequence length="344" mass="40626">MFSMNMIVELEKCRQLVEELRSSKYAMCNFMFQPNYREPRSNEKGLNGAPSNLEEIRKKLQRRKYYDKEDFAVDVRRMCKVYRDNKRNPRLEREISREFEATFEREFAEKFGCQRMSYDEIDDLANKIKKLSKCDFDCIINILKNNEPQCQGLSRPDIKRMDLRYMRDSTLDALKSYVIMVEEEKGTSTNCQNQLSVSPQGKENLVLTEAERESLFERILALPNEDKLHIIKLITDNEFASINLKRLNDSTVLKMRDYVYSLQRKEEEEEKRPFSTQKLPICRDVDEPGEGDENFGNHDMMEWEENKLGSNGFPFKSEEPPQSFNGGIGKQRRRKPECILKAHN</sequence>
<dbReference type="OrthoDB" id="10450605at2759"/>
<feature type="compositionally biased region" description="Basic and acidic residues" evidence="2">
    <location>
        <begin position="295"/>
        <end position="307"/>
    </location>
</feature>
<feature type="region of interest" description="Disordered" evidence="2">
    <location>
        <begin position="282"/>
        <end position="344"/>
    </location>
</feature>
<evidence type="ECO:0000313" key="6">
    <source>
        <dbReference type="WBParaSite" id="HNAJ_0000624901-mRNA-1"/>
    </source>
</evidence>
<dbReference type="InterPro" id="IPR038336">
    <property type="entry name" value="NET_sf"/>
</dbReference>
<dbReference type="Pfam" id="PF17035">
    <property type="entry name" value="BET"/>
    <property type="match status" value="1"/>
</dbReference>
<dbReference type="WBParaSite" id="HNAJ_0000624901-mRNA-1">
    <property type="protein sequence ID" value="HNAJ_0000624901-mRNA-1"/>
    <property type="gene ID" value="HNAJ_0000624901"/>
</dbReference>
<evidence type="ECO:0000256" key="1">
    <source>
        <dbReference type="ARBA" id="ARBA00023117"/>
    </source>
</evidence>
<dbReference type="EMBL" id="UZAE01006456">
    <property type="protein sequence ID" value="VDO02106.1"/>
    <property type="molecule type" value="Genomic_DNA"/>
</dbReference>
<reference evidence="6" key="1">
    <citation type="submission" date="2017-02" db="UniProtKB">
        <authorList>
            <consortium name="WormBaseParasite"/>
        </authorList>
    </citation>
    <scope>IDENTIFICATION</scope>
</reference>
<dbReference type="InterPro" id="IPR036427">
    <property type="entry name" value="Bromodomain-like_sf"/>
</dbReference>
<keyword evidence="1" id="KW-0103">Bromodomain</keyword>
<evidence type="ECO:0000313" key="4">
    <source>
        <dbReference type="EMBL" id="VDO02106.1"/>
    </source>
</evidence>
<evidence type="ECO:0000256" key="2">
    <source>
        <dbReference type="SAM" id="MobiDB-lite"/>
    </source>
</evidence>
<dbReference type="SUPFAM" id="SSF47370">
    <property type="entry name" value="Bromodomain"/>
    <property type="match status" value="1"/>
</dbReference>
<evidence type="ECO:0000313" key="5">
    <source>
        <dbReference type="Proteomes" id="UP000278807"/>
    </source>
</evidence>
<feature type="domain" description="NET" evidence="3">
    <location>
        <begin position="116"/>
        <end position="179"/>
    </location>
</feature>
<dbReference type="Proteomes" id="UP000278807">
    <property type="component" value="Unassembled WGS sequence"/>
</dbReference>
<evidence type="ECO:0000259" key="3">
    <source>
        <dbReference type="Pfam" id="PF17035"/>
    </source>
</evidence>
<name>A0A0R3TGQ8_RODNA</name>
<gene>
    <name evidence="4" type="ORF">HNAJ_LOCUS6246</name>
</gene>